<name>A0ABS8SH74_DATST</name>
<dbReference type="Proteomes" id="UP000823775">
    <property type="component" value="Unassembled WGS sequence"/>
</dbReference>
<comment type="caution">
    <text evidence="1">The sequence shown here is derived from an EMBL/GenBank/DDBJ whole genome shotgun (WGS) entry which is preliminary data.</text>
</comment>
<gene>
    <name evidence="1" type="ORF">HAX54_037462</name>
</gene>
<dbReference type="EMBL" id="JACEIK010000502">
    <property type="protein sequence ID" value="MCD7458170.1"/>
    <property type="molecule type" value="Genomic_DNA"/>
</dbReference>
<accession>A0ABS8SH74</accession>
<evidence type="ECO:0000313" key="1">
    <source>
        <dbReference type="EMBL" id="MCD7458170.1"/>
    </source>
</evidence>
<sequence>FIGKEERGNDGEQIWVFSGHGGCRRKQRRGERGVTAAVVFSGLWVMLSEKMGRRIFRRVVVFLPAGMETTGRQGCWCWATERRNEEEGVVARLGRGGKGGC</sequence>
<keyword evidence="2" id="KW-1185">Reference proteome</keyword>
<feature type="non-terminal residue" evidence="1">
    <location>
        <position position="1"/>
    </location>
</feature>
<organism evidence="1 2">
    <name type="scientific">Datura stramonium</name>
    <name type="common">Jimsonweed</name>
    <name type="synonym">Common thornapple</name>
    <dbReference type="NCBI Taxonomy" id="4076"/>
    <lineage>
        <taxon>Eukaryota</taxon>
        <taxon>Viridiplantae</taxon>
        <taxon>Streptophyta</taxon>
        <taxon>Embryophyta</taxon>
        <taxon>Tracheophyta</taxon>
        <taxon>Spermatophyta</taxon>
        <taxon>Magnoliopsida</taxon>
        <taxon>eudicotyledons</taxon>
        <taxon>Gunneridae</taxon>
        <taxon>Pentapetalae</taxon>
        <taxon>asterids</taxon>
        <taxon>lamiids</taxon>
        <taxon>Solanales</taxon>
        <taxon>Solanaceae</taxon>
        <taxon>Solanoideae</taxon>
        <taxon>Datureae</taxon>
        <taxon>Datura</taxon>
    </lineage>
</organism>
<evidence type="ECO:0000313" key="2">
    <source>
        <dbReference type="Proteomes" id="UP000823775"/>
    </source>
</evidence>
<proteinExistence type="predicted"/>
<protein>
    <submittedName>
        <fullName evidence="1">Uncharacterized protein</fullName>
    </submittedName>
</protein>
<reference evidence="1 2" key="1">
    <citation type="journal article" date="2021" name="BMC Genomics">
        <title>Datura genome reveals duplications of psychoactive alkaloid biosynthetic genes and high mutation rate following tissue culture.</title>
        <authorList>
            <person name="Rajewski A."/>
            <person name="Carter-House D."/>
            <person name="Stajich J."/>
            <person name="Litt A."/>
        </authorList>
    </citation>
    <scope>NUCLEOTIDE SEQUENCE [LARGE SCALE GENOMIC DNA]</scope>
    <source>
        <strain evidence="1">AR-01</strain>
    </source>
</reference>